<dbReference type="InterPro" id="IPR014938">
    <property type="entry name" value="YfhH-like"/>
</dbReference>
<dbReference type="Proteomes" id="UP000217696">
    <property type="component" value="Chromosome"/>
</dbReference>
<dbReference type="AlphaFoldDB" id="A0A0U5AWY2"/>
<protein>
    <submittedName>
        <fullName evidence="1">Uncharacterized protein</fullName>
    </submittedName>
</protein>
<dbReference type="EMBL" id="AP017312">
    <property type="protein sequence ID" value="BAU26738.1"/>
    <property type="molecule type" value="Genomic_DNA"/>
</dbReference>
<reference evidence="1 2" key="1">
    <citation type="submission" date="2015-12" db="EMBL/GenBank/DDBJ databases">
        <title>Genome sequence of Aneurinibacillus soli.</title>
        <authorList>
            <person name="Lee J.S."/>
            <person name="Lee K.C."/>
            <person name="Kim K.K."/>
            <person name="Lee B.W."/>
        </authorList>
    </citation>
    <scope>NUCLEOTIDE SEQUENCE [LARGE SCALE GENOMIC DNA]</scope>
    <source>
        <strain evidence="1 2">CB4</strain>
    </source>
</reference>
<dbReference type="InterPro" id="IPR036289">
    <property type="entry name" value="YfhH"/>
</dbReference>
<dbReference type="Gene3D" id="2.30.30.340">
    <property type="entry name" value="Hypothetical protein YfhH like domains"/>
    <property type="match status" value="1"/>
</dbReference>
<accession>A0A0U5AWY2</accession>
<dbReference type="Gene3D" id="1.10.287.880">
    <property type="entry name" value="Hypothetical protein YfhH domain"/>
    <property type="match status" value="1"/>
</dbReference>
<dbReference type="OrthoDB" id="2353288at2"/>
<sequence>MIRYSEMTQQQLQAEMQKLRQESMRKYQAGYISEASILESKFFMARSYLLDPDDYMSGQEYTVIGYEEPFFVRYLNGVMAWGHFRSSDEEKAFPIGRLEEIASSCGSGGCSTGSCGI</sequence>
<evidence type="ECO:0000313" key="1">
    <source>
        <dbReference type="EMBL" id="BAU26738.1"/>
    </source>
</evidence>
<dbReference type="KEGG" id="asoc:CB4_00881"/>
<dbReference type="RefSeq" id="WP_096463754.1">
    <property type="nucleotide sequence ID" value="NZ_AP017312.1"/>
</dbReference>
<evidence type="ECO:0000313" key="2">
    <source>
        <dbReference type="Proteomes" id="UP000217696"/>
    </source>
</evidence>
<gene>
    <name evidence="1" type="ORF">CB4_00881</name>
</gene>
<proteinExistence type="predicted"/>
<name>A0A0U5AWY2_9BACL</name>
<keyword evidence="2" id="KW-1185">Reference proteome</keyword>
<dbReference type="Pfam" id="PF08838">
    <property type="entry name" value="DUF1811"/>
    <property type="match status" value="1"/>
</dbReference>
<organism evidence="1 2">
    <name type="scientific">Aneurinibacillus soli</name>
    <dbReference type="NCBI Taxonomy" id="1500254"/>
    <lineage>
        <taxon>Bacteria</taxon>
        <taxon>Bacillati</taxon>
        <taxon>Bacillota</taxon>
        <taxon>Bacilli</taxon>
        <taxon>Bacillales</taxon>
        <taxon>Paenibacillaceae</taxon>
        <taxon>Aneurinibacillus group</taxon>
        <taxon>Aneurinibacillus</taxon>
    </lineage>
</organism>
<dbReference type="SUPFAM" id="SSF101697">
    <property type="entry name" value="Hypothetical protein YfhH"/>
    <property type="match status" value="1"/>
</dbReference>